<keyword evidence="1" id="KW-0472">Membrane</keyword>
<evidence type="ECO:0000256" key="1">
    <source>
        <dbReference type="SAM" id="Phobius"/>
    </source>
</evidence>
<evidence type="ECO:0000313" key="3">
    <source>
        <dbReference type="Proteomes" id="UP001177212"/>
    </source>
</evidence>
<dbReference type="EMBL" id="JAUYVT010000001">
    <property type="protein sequence ID" value="MDP2563142.1"/>
    <property type="molecule type" value="Genomic_DNA"/>
</dbReference>
<evidence type="ECO:0000313" key="2">
    <source>
        <dbReference type="EMBL" id="MDP2563142.1"/>
    </source>
</evidence>
<feature type="transmembrane region" description="Helical" evidence="1">
    <location>
        <begin position="103"/>
        <end position="121"/>
    </location>
</feature>
<reference evidence="2" key="1">
    <citation type="submission" date="2023-07" db="EMBL/GenBank/DDBJ databases">
        <title>Genome content predicts the carbon catabolic preferences of heterotrophic bacteria.</title>
        <authorList>
            <person name="Gralka M."/>
        </authorList>
    </citation>
    <scope>NUCLEOTIDE SEQUENCE</scope>
    <source>
        <strain evidence="2">4G09</strain>
    </source>
</reference>
<feature type="transmembrane region" description="Helical" evidence="1">
    <location>
        <begin position="80"/>
        <end position="97"/>
    </location>
</feature>
<keyword evidence="3" id="KW-1185">Reference proteome</keyword>
<keyword evidence="1" id="KW-0812">Transmembrane</keyword>
<dbReference type="Proteomes" id="UP001177212">
    <property type="component" value="Unassembled WGS sequence"/>
</dbReference>
<protein>
    <recommendedName>
        <fullName evidence="4">TIGR04086 family membrane protein</fullName>
    </recommendedName>
</protein>
<dbReference type="RefSeq" id="WP_305397519.1">
    <property type="nucleotide sequence ID" value="NZ_JAUYVT010000001.1"/>
</dbReference>
<sequence length="122" mass="12899">MLKFFLVKFIAFFIGCLLCFVLHTVFNIPAVIAASSVGLAGSFIPFSQLFKNHPSAAIYAGSFAGMCSSSLISSYWELGFISLIGACLYVLTLNLFSGFGGKLGSIAFVSVAVFALAKGSFL</sequence>
<evidence type="ECO:0008006" key="4">
    <source>
        <dbReference type="Google" id="ProtNLM"/>
    </source>
</evidence>
<proteinExistence type="predicted"/>
<organism evidence="2 3">
    <name type="scientific">Pseudoalteromonas marina</name>
    <dbReference type="NCBI Taxonomy" id="267375"/>
    <lineage>
        <taxon>Bacteria</taxon>
        <taxon>Pseudomonadati</taxon>
        <taxon>Pseudomonadota</taxon>
        <taxon>Gammaproteobacteria</taxon>
        <taxon>Alteromonadales</taxon>
        <taxon>Pseudoalteromonadaceae</taxon>
        <taxon>Pseudoalteromonas</taxon>
    </lineage>
</organism>
<keyword evidence="1" id="KW-1133">Transmembrane helix</keyword>
<accession>A0ABT9F8N4</accession>
<comment type="caution">
    <text evidence="2">The sequence shown here is derived from an EMBL/GenBank/DDBJ whole genome shotgun (WGS) entry which is preliminary data.</text>
</comment>
<name>A0ABT9F8N4_9GAMM</name>
<gene>
    <name evidence="2" type="ORF">Q8W34_00745</name>
</gene>